<evidence type="ECO:0000313" key="10">
    <source>
        <dbReference type="EMBL" id="KAF2455112.1"/>
    </source>
</evidence>
<dbReference type="EC" id="3.6.1.29" evidence="7"/>
<dbReference type="InterPro" id="IPR011146">
    <property type="entry name" value="HIT-like"/>
</dbReference>
<evidence type="ECO:0000256" key="1">
    <source>
        <dbReference type="ARBA" id="ARBA00022741"/>
    </source>
</evidence>
<dbReference type="Gene3D" id="3.30.428.10">
    <property type="entry name" value="HIT-like"/>
    <property type="match status" value="1"/>
</dbReference>
<evidence type="ECO:0000256" key="5">
    <source>
        <dbReference type="PIRSR" id="PIRSR639383-3"/>
    </source>
</evidence>
<accession>A0A6A6NUK2</accession>
<feature type="binding site" evidence="4">
    <location>
        <position position="88"/>
    </location>
    <ligand>
        <name>substrate</name>
    </ligand>
</feature>
<feature type="domain" description="HIT" evidence="9">
    <location>
        <begin position="7"/>
        <end position="114"/>
    </location>
</feature>
<feature type="binding site" evidence="4">
    <location>
        <position position="103"/>
    </location>
    <ligand>
        <name>substrate</name>
    </ligand>
</feature>
<dbReference type="OrthoDB" id="680339at2759"/>
<feature type="region of interest" description="Disordered" evidence="8">
    <location>
        <begin position="108"/>
        <end position="197"/>
    </location>
</feature>
<gene>
    <name evidence="10" type="ORF">BDY21DRAFT_289960</name>
</gene>
<protein>
    <recommendedName>
        <fullName evidence="7">Bis(5'-adenosyl)-triphosphatase</fullName>
        <ecNumber evidence="7">3.6.1.29</ecNumber>
    </recommendedName>
</protein>
<dbReference type="AlphaFoldDB" id="A0A6A6NUK2"/>
<evidence type="ECO:0000256" key="7">
    <source>
        <dbReference type="RuleBase" id="RU366076"/>
    </source>
</evidence>
<evidence type="ECO:0000256" key="3">
    <source>
        <dbReference type="PIRSR" id="PIRSR639383-1"/>
    </source>
</evidence>
<sequence>MSPLTTKPIYFGSFLVTSQVFHLTPLTFCLVNLKPLLPGHVLVSPLRAAPRLRDLTPAEAADLFVTVRRVGRTLERVYGASALNVAVQDGADAGQSVPHVHAHIIPRRADDLGAPREGGGPDKVYDLLEGEDGDVGRLLRERDEGTGGRKGKFPAVDADEEREPRSEEEMRREAEWLAEEMKKDEEVEGEEKEAKGG</sequence>
<dbReference type="GO" id="GO:0047710">
    <property type="term" value="F:bis(5'-adenosyl)-triphosphatase activity"/>
    <property type="evidence" value="ECO:0007669"/>
    <property type="project" value="UniProtKB-UniRule"/>
</dbReference>
<name>A0A6A6NUK2_9PEZI</name>
<feature type="compositionally biased region" description="Basic and acidic residues" evidence="8">
    <location>
        <begin position="108"/>
        <end position="126"/>
    </location>
</feature>
<dbReference type="InterPro" id="IPR036265">
    <property type="entry name" value="HIT-like_sf"/>
</dbReference>
<comment type="cofactor">
    <cofactor evidence="7">
        <name>Mn(2+)</name>
        <dbReference type="ChEBI" id="CHEBI:29035"/>
    </cofactor>
</comment>
<keyword evidence="11" id="KW-1185">Reference proteome</keyword>
<dbReference type="EMBL" id="MU001688">
    <property type="protein sequence ID" value="KAF2455112.1"/>
    <property type="molecule type" value="Genomic_DNA"/>
</dbReference>
<feature type="binding site" evidence="4">
    <location>
        <begin position="94"/>
        <end position="97"/>
    </location>
    <ligand>
        <name>substrate</name>
    </ligand>
</feature>
<evidence type="ECO:0000313" key="11">
    <source>
        <dbReference type="Proteomes" id="UP000799766"/>
    </source>
</evidence>
<dbReference type="PANTHER" id="PTHR46243">
    <property type="entry name" value="BIS(5'-ADENOSYL)-TRIPHOSPHATASE"/>
    <property type="match status" value="1"/>
</dbReference>
<dbReference type="Proteomes" id="UP000799766">
    <property type="component" value="Unassembled WGS sequence"/>
</dbReference>
<proteinExistence type="predicted"/>
<feature type="binding site" evidence="4">
    <location>
        <position position="32"/>
    </location>
    <ligand>
        <name>substrate</name>
    </ligand>
</feature>
<dbReference type="CDD" id="cd01275">
    <property type="entry name" value="FHIT"/>
    <property type="match status" value="1"/>
</dbReference>
<dbReference type="InterPro" id="IPR051884">
    <property type="entry name" value="Bis(5'-adenosyl)-TPase_reg"/>
</dbReference>
<dbReference type="PROSITE" id="PS51084">
    <property type="entry name" value="HIT_2"/>
    <property type="match status" value="1"/>
</dbReference>
<dbReference type="InterPro" id="IPR039383">
    <property type="entry name" value="FHIT"/>
</dbReference>
<evidence type="ECO:0000259" key="9">
    <source>
        <dbReference type="PROSITE" id="PS51084"/>
    </source>
</evidence>
<feature type="short sequence motif" description="Histidine triad motif" evidence="6">
    <location>
        <begin position="99"/>
        <end position="103"/>
    </location>
</feature>
<evidence type="ECO:0000256" key="6">
    <source>
        <dbReference type="PROSITE-ProRule" id="PRU00464"/>
    </source>
</evidence>
<organism evidence="10 11">
    <name type="scientific">Lineolata rhizophorae</name>
    <dbReference type="NCBI Taxonomy" id="578093"/>
    <lineage>
        <taxon>Eukaryota</taxon>
        <taxon>Fungi</taxon>
        <taxon>Dikarya</taxon>
        <taxon>Ascomycota</taxon>
        <taxon>Pezizomycotina</taxon>
        <taxon>Dothideomycetes</taxon>
        <taxon>Dothideomycetes incertae sedis</taxon>
        <taxon>Lineolatales</taxon>
        <taxon>Lineolataceae</taxon>
        <taxon>Lineolata</taxon>
    </lineage>
</organism>
<dbReference type="PANTHER" id="PTHR46243:SF1">
    <property type="entry name" value="BIS(5'-ADENOSYL)-TRIPHOSPHATASE"/>
    <property type="match status" value="1"/>
</dbReference>
<dbReference type="GO" id="GO:0000166">
    <property type="term" value="F:nucleotide binding"/>
    <property type="evidence" value="ECO:0007669"/>
    <property type="project" value="UniProtKB-KW"/>
</dbReference>
<evidence type="ECO:0000256" key="2">
    <source>
        <dbReference type="ARBA" id="ARBA00022801"/>
    </source>
</evidence>
<feature type="site" description="Important for induction of apoptosis" evidence="5">
    <location>
        <position position="125"/>
    </location>
</feature>
<dbReference type="FunFam" id="3.30.428.10:FF:000011">
    <property type="entry name" value="Fragile histidine triad"/>
    <property type="match status" value="1"/>
</dbReference>
<feature type="active site" description="Tele-AMP-histidine intermediate" evidence="3">
    <location>
        <position position="101"/>
    </location>
</feature>
<feature type="compositionally biased region" description="Basic and acidic residues" evidence="8">
    <location>
        <begin position="134"/>
        <end position="147"/>
    </location>
</feature>
<evidence type="ECO:0000256" key="4">
    <source>
        <dbReference type="PIRSR" id="PIRSR639383-2"/>
    </source>
</evidence>
<dbReference type="SUPFAM" id="SSF54197">
    <property type="entry name" value="HIT-like"/>
    <property type="match status" value="1"/>
</dbReference>
<feature type="compositionally biased region" description="Basic and acidic residues" evidence="8">
    <location>
        <begin position="162"/>
        <end position="185"/>
    </location>
</feature>
<reference evidence="10" key="1">
    <citation type="journal article" date="2020" name="Stud. Mycol.">
        <title>101 Dothideomycetes genomes: a test case for predicting lifestyles and emergence of pathogens.</title>
        <authorList>
            <person name="Haridas S."/>
            <person name="Albert R."/>
            <person name="Binder M."/>
            <person name="Bloem J."/>
            <person name="Labutti K."/>
            <person name="Salamov A."/>
            <person name="Andreopoulos B."/>
            <person name="Baker S."/>
            <person name="Barry K."/>
            <person name="Bills G."/>
            <person name="Bluhm B."/>
            <person name="Cannon C."/>
            <person name="Castanera R."/>
            <person name="Culley D."/>
            <person name="Daum C."/>
            <person name="Ezra D."/>
            <person name="Gonzalez J."/>
            <person name="Henrissat B."/>
            <person name="Kuo A."/>
            <person name="Liang C."/>
            <person name="Lipzen A."/>
            <person name="Lutzoni F."/>
            <person name="Magnuson J."/>
            <person name="Mondo S."/>
            <person name="Nolan M."/>
            <person name="Ohm R."/>
            <person name="Pangilinan J."/>
            <person name="Park H.-J."/>
            <person name="Ramirez L."/>
            <person name="Alfaro M."/>
            <person name="Sun H."/>
            <person name="Tritt A."/>
            <person name="Yoshinaga Y."/>
            <person name="Zwiers L.-H."/>
            <person name="Turgeon B."/>
            <person name="Goodwin S."/>
            <person name="Spatafora J."/>
            <person name="Crous P."/>
            <person name="Grigoriev I."/>
        </authorList>
    </citation>
    <scope>NUCLEOTIDE SEQUENCE</scope>
    <source>
        <strain evidence="10">ATCC 16933</strain>
    </source>
</reference>
<keyword evidence="2 7" id="KW-0378">Hydrolase</keyword>
<dbReference type="Pfam" id="PF01230">
    <property type="entry name" value="HIT"/>
    <property type="match status" value="1"/>
</dbReference>
<comment type="catalytic activity">
    <reaction evidence="7">
        <text>P(1),P(3)-bis(5'-adenosyl) triphosphate + H2O = AMP + ADP + 2 H(+)</text>
        <dbReference type="Rhea" id="RHEA:13893"/>
        <dbReference type="ChEBI" id="CHEBI:15377"/>
        <dbReference type="ChEBI" id="CHEBI:15378"/>
        <dbReference type="ChEBI" id="CHEBI:58529"/>
        <dbReference type="ChEBI" id="CHEBI:456215"/>
        <dbReference type="ChEBI" id="CHEBI:456216"/>
        <dbReference type="EC" id="3.6.1.29"/>
    </reaction>
</comment>
<keyword evidence="1 7" id="KW-0547">Nucleotide-binding</keyword>
<evidence type="ECO:0000256" key="8">
    <source>
        <dbReference type="SAM" id="MobiDB-lite"/>
    </source>
</evidence>